<name>A0A7M7PB49_STRPU</name>
<dbReference type="GeneID" id="105443553"/>
<dbReference type="KEGG" id="spu:105443553"/>
<dbReference type="PANTHER" id="PTHR20765:SF1">
    <property type="entry name" value="EQUILIBRATIVE NUCLEOBASE TRANSPORTER 1"/>
    <property type="match status" value="1"/>
</dbReference>
<dbReference type="InParanoid" id="A0A7M7PB49"/>
<feature type="transmembrane region" description="Helical" evidence="2">
    <location>
        <begin position="511"/>
        <end position="535"/>
    </location>
</feature>
<evidence type="ECO:0000256" key="2">
    <source>
        <dbReference type="SAM" id="Phobius"/>
    </source>
</evidence>
<reference evidence="3" key="2">
    <citation type="submission" date="2021-01" db="UniProtKB">
        <authorList>
            <consortium name="EnsemblMetazoa"/>
        </authorList>
    </citation>
    <scope>IDENTIFICATION</scope>
</reference>
<keyword evidence="2" id="KW-1133">Transmembrane helix</keyword>
<organism evidence="3 4">
    <name type="scientific">Strongylocentrotus purpuratus</name>
    <name type="common">Purple sea urchin</name>
    <dbReference type="NCBI Taxonomy" id="7668"/>
    <lineage>
        <taxon>Eukaryota</taxon>
        <taxon>Metazoa</taxon>
        <taxon>Echinodermata</taxon>
        <taxon>Eleutherozoa</taxon>
        <taxon>Echinozoa</taxon>
        <taxon>Echinoidea</taxon>
        <taxon>Euechinoidea</taxon>
        <taxon>Echinacea</taxon>
        <taxon>Camarodonta</taxon>
        <taxon>Echinidea</taxon>
        <taxon>Strongylocentrotidae</taxon>
        <taxon>Strongylocentrotus</taxon>
    </lineage>
</organism>
<feature type="transmembrane region" description="Helical" evidence="2">
    <location>
        <begin position="417"/>
        <end position="439"/>
    </location>
</feature>
<feature type="transmembrane region" description="Helical" evidence="2">
    <location>
        <begin position="103"/>
        <end position="123"/>
    </location>
</feature>
<accession>A0A7M7PB49</accession>
<feature type="transmembrane region" description="Helical" evidence="2">
    <location>
        <begin position="476"/>
        <end position="499"/>
    </location>
</feature>
<keyword evidence="4" id="KW-1185">Reference proteome</keyword>
<feature type="transmembrane region" description="Helical" evidence="2">
    <location>
        <begin position="135"/>
        <end position="153"/>
    </location>
</feature>
<dbReference type="Gene3D" id="1.20.1250.20">
    <property type="entry name" value="MFS general substrate transporter like domains"/>
    <property type="match status" value="1"/>
</dbReference>
<dbReference type="EnsemblMetazoa" id="XM_030992249">
    <property type="protein sequence ID" value="XP_030848109"/>
    <property type="gene ID" value="LOC105443553"/>
</dbReference>
<dbReference type="SUPFAM" id="SSF103473">
    <property type="entry name" value="MFS general substrate transporter"/>
    <property type="match status" value="1"/>
</dbReference>
<feature type="transmembrane region" description="Helical" evidence="2">
    <location>
        <begin position="445"/>
        <end position="464"/>
    </location>
</feature>
<dbReference type="PANTHER" id="PTHR20765">
    <property type="entry name" value="SOLUTE CARRIER FAMILY 43 MEMBER 3-RELATED"/>
    <property type="match status" value="1"/>
</dbReference>
<dbReference type="Proteomes" id="UP000007110">
    <property type="component" value="Unassembled WGS sequence"/>
</dbReference>
<dbReference type="OMA" id="IFPMKIF"/>
<sequence>MVAVNARDRPRSLTTVFKIERFIALVFAGLEIIIHAGAIWGWPSYVYVLKQDGFFGDLCHTNNDPAGYSQNSSLEKSIVTVIDIDLPSPSGVPQGVGCYDQDAMIQLVFTVSMGTNLVCSCWLSNIIDRFGIRFARIFIFVGCLVSYILFAVATPETAYMLFPAMTILTSCGTLLLTVNLQVGNLFGRGKATVMSWLNGCLSTSVIVFYLVKVAHESGIPARYSFIFLAGSTLLMLINTIMMPKKRIPWPLPEGYRLLTSRKESLPSNNAEVSQSPESKPLRDDTDPGDTDVIEKRCPEDEIKTHTHFNDIQELGETLKRQRYPSFRVCVFSPLFWLVVLWFGALQLNIIFFFGAFNSIITRLAGGDLSIVSGYTDVLLLLQTVTVFLSQPFGLLMDRNKLKFCRKQGTKRRLFDDLKDACLPLALTTIATIGYSAFLAVPHLHVQYVTFTLVLIVMSVLWGYLSATTAIIFPMKIFSTLAGAFRSIGGIIIFLQYPLFRLIQNSLHNDPFYVIMGLIVADITTFSLPIYIWYFVKKEADIGRISAVKPVNV</sequence>
<keyword evidence="2" id="KW-0472">Membrane</keyword>
<feature type="compositionally biased region" description="Polar residues" evidence="1">
    <location>
        <begin position="265"/>
        <end position="277"/>
    </location>
</feature>
<feature type="transmembrane region" description="Helical" evidence="2">
    <location>
        <begin position="328"/>
        <end position="357"/>
    </location>
</feature>
<dbReference type="RefSeq" id="XP_030848109.1">
    <property type="nucleotide sequence ID" value="XM_030992249.1"/>
</dbReference>
<feature type="transmembrane region" description="Helical" evidence="2">
    <location>
        <begin position="159"/>
        <end position="180"/>
    </location>
</feature>
<keyword evidence="2" id="KW-0812">Transmembrane</keyword>
<feature type="transmembrane region" description="Helical" evidence="2">
    <location>
        <begin position="377"/>
        <end position="396"/>
    </location>
</feature>
<feature type="region of interest" description="Disordered" evidence="1">
    <location>
        <begin position="263"/>
        <end position="293"/>
    </location>
</feature>
<feature type="transmembrane region" description="Helical" evidence="2">
    <location>
        <begin position="192"/>
        <end position="211"/>
    </location>
</feature>
<protein>
    <recommendedName>
        <fullName evidence="5">Solute carrier family 43 member 3</fullName>
    </recommendedName>
</protein>
<dbReference type="InterPro" id="IPR036259">
    <property type="entry name" value="MFS_trans_sf"/>
</dbReference>
<evidence type="ECO:0000313" key="3">
    <source>
        <dbReference type="EnsemblMetazoa" id="XP_030848109"/>
    </source>
</evidence>
<reference evidence="4" key="1">
    <citation type="submission" date="2015-02" db="EMBL/GenBank/DDBJ databases">
        <title>Genome sequencing for Strongylocentrotus purpuratus.</title>
        <authorList>
            <person name="Murali S."/>
            <person name="Liu Y."/>
            <person name="Vee V."/>
            <person name="English A."/>
            <person name="Wang M."/>
            <person name="Skinner E."/>
            <person name="Han Y."/>
            <person name="Muzny D.M."/>
            <person name="Worley K.C."/>
            <person name="Gibbs R.A."/>
        </authorList>
    </citation>
    <scope>NUCLEOTIDE SEQUENCE</scope>
</reference>
<dbReference type="InterPro" id="IPR027197">
    <property type="entry name" value="SLC43A3"/>
</dbReference>
<evidence type="ECO:0008006" key="5">
    <source>
        <dbReference type="Google" id="ProtNLM"/>
    </source>
</evidence>
<dbReference type="InterPro" id="IPR011701">
    <property type="entry name" value="MFS"/>
</dbReference>
<dbReference type="OrthoDB" id="330047at2759"/>
<feature type="transmembrane region" description="Helical" evidence="2">
    <location>
        <begin position="21"/>
        <end position="42"/>
    </location>
</feature>
<dbReference type="Pfam" id="PF07690">
    <property type="entry name" value="MFS_1"/>
    <property type="match status" value="1"/>
</dbReference>
<dbReference type="GO" id="GO:0022857">
    <property type="term" value="F:transmembrane transporter activity"/>
    <property type="evidence" value="ECO:0007669"/>
    <property type="project" value="InterPro"/>
</dbReference>
<feature type="transmembrane region" description="Helical" evidence="2">
    <location>
        <begin position="223"/>
        <end position="241"/>
    </location>
</feature>
<evidence type="ECO:0000313" key="4">
    <source>
        <dbReference type="Proteomes" id="UP000007110"/>
    </source>
</evidence>
<dbReference type="AlphaFoldDB" id="A0A7M7PB49"/>
<evidence type="ECO:0000256" key="1">
    <source>
        <dbReference type="SAM" id="MobiDB-lite"/>
    </source>
</evidence>
<proteinExistence type="predicted"/>